<dbReference type="OrthoDB" id="129343at2"/>
<proteinExistence type="predicted"/>
<evidence type="ECO:0000313" key="2">
    <source>
        <dbReference type="Proteomes" id="UP000189818"/>
    </source>
</evidence>
<dbReference type="EMBL" id="FUYM01000010">
    <property type="protein sequence ID" value="SKB98967.1"/>
    <property type="molecule type" value="Genomic_DNA"/>
</dbReference>
<dbReference type="Proteomes" id="UP000189818">
    <property type="component" value="Unassembled WGS sequence"/>
</dbReference>
<dbReference type="Pfam" id="PF07366">
    <property type="entry name" value="SnoaL"/>
    <property type="match status" value="1"/>
</dbReference>
<reference evidence="2" key="1">
    <citation type="submission" date="2017-02" db="EMBL/GenBank/DDBJ databases">
        <authorList>
            <person name="Varghese N."/>
            <person name="Submissions S."/>
        </authorList>
    </citation>
    <scope>NUCLEOTIDE SEQUENCE [LARGE SCALE GENOMIC DNA]</scope>
    <source>
        <strain evidence="2">UM2</strain>
    </source>
</reference>
<dbReference type="PANTHER" id="PTHR38436">
    <property type="entry name" value="POLYKETIDE CYCLASE SNOAL-LIKE DOMAIN"/>
    <property type="match status" value="1"/>
</dbReference>
<gene>
    <name evidence="1" type="ORF">SAMN06295920_110170</name>
</gene>
<name>A0A1T5FS68_9SPHN</name>
<dbReference type="SUPFAM" id="SSF54427">
    <property type="entry name" value="NTF2-like"/>
    <property type="match status" value="1"/>
</dbReference>
<keyword evidence="2" id="KW-1185">Reference proteome</keyword>
<organism evidence="1 2">
    <name type="scientific">Rhizorhabdus histidinilytica</name>
    <dbReference type="NCBI Taxonomy" id="439228"/>
    <lineage>
        <taxon>Bacteria</taxon>
        <taxon>Pseudomonadati</taxon>
        <taxon>Pseudomonadota</taxon>
        <taxon>Alphaproteobacteria</taxon>
        <taxon>Sphingomonadales</taxon>
        <taxon>Sphingomonadaceae</taxon>
        <taxon>Rhizorhabdus</taxon>
    </lineage>
</organism>
<sequence>MSAAGSIDAIKAVAAIYYAEHAAPMEQSMRAIAEDVVYHNRPGAPTTLQMWKDRERRFRAAMSEITTTVHRQIAEGDLVTTHWTLEAVHSGRLMDYPASGRRIKMDSICIDRVVDGLVVEHWGVRNLLAVLRAIGAVPTFEPPRSDRSAP</sequence>
<dbReference type="RefSeq" id="WP_079649965.1">
    <property type="nucleotide sequence ID" value="NZ_FUYM01000010.1"/>
</dbReference>
<dbReference type="PANTHER" id="PTHR38436:SF1">
    <property type="entry name" value="ESTER CYCLASE"/>
    <property type="match status" value="1"/>
</dbReference>
<dbReference type="InterPro" id="IPR009959">
    <property type="entry name" value="Cyclase_SnoaL-like"/>
</dbReference>
<dbReference type="AlphaFoldDB" id="A0A1T5FS68"/>
<accession>A0A1T5FS68</accession>
<evidence type="ECO:0000313" key="1">
    <source>
        <dbReference type="EMBL" id="SKB98967.1"/>
    </source>
</evidence>
<dbReference type="STRING" id="439228.SAMN06295920_110170"/>
<dbReference type="InterPro" id="IPR032710">
    <property type="entry name" value="NTF2-like_dom_sf"/>
</dbReference>
<dbReference type="GO" id="GO:0030638">
    <property type="term" value="P:polyketide metabolic process"/>
    <property type="evidence" value="ECO:0007669"/>
    <property type="project" value="InterPro"/>
</dbReference>
<protein>
    <submittedName>
        <fullName evidence="1">Predicted ester cyclase</fullName>
    </submittedName>
</protein>
<dbReference type="Gene3D" id="3.10.450.50">
    <property type="match status" value="1"/>
</dbReference>